<dbReference type="OrthoDB" id="833207at2"/>
<organism evidence="5 6">
    <name type="scientific">Neolewinella xylanilytica</name>
    <dbReference type="NCBI Taxonomy" id="1514080"/>
    <lineage>
        <taxon>Bacteria</taxon>
        <taxon>Pseudomonadati</taxon>
        <taxon>Bacteroidota</taxon>
        <taxon>Saprospiria</taxon>
        <taxon>Saprospirales</taxon>
        <taxon>Lewinellaceae</taxon>
        <taxon>Neolewinella</taxon>
    </lineage>
</organism>
<dbReference type="EMBL" id="PTJC01000006">
    <property type="protein sequence ID" value="PPK86365.1"/>
    <property type="molecule type" value="Genomic_DNA"/>
</dbReference>
<dbReference type="InterPro" id="IPR002937">
    <property type="entry name" value="Amino_oxidase"/>
</dbReference>
<dbReference type="Gene3D" id="3.50.50.60">
    <property type="entry name" value="FAD/NAD(P)-binding domain"/>
    <property type="match status" value="2"/>
</dbReference>
<proteinExistence type="predicted"/>
<name>A0A2S6I5D9_9BACT</name>
<comment type="subunit">
    <text evidence="2">Interacts with COX5B; this interaction may contribute to localize PYROXD2 to the inner face of the inner mitochondrial membrane.</text>
</comment>
<evidence type="ECO:0000256" key="3">
    <source>
        <dbReference type="ARBA" id="ARBA00040298"/>
    </source>
</evidence>
<reference evidence="5 6" key="1">
    <citation type="submission" date="2018-02" db="EMBL/GenBank/DDBJ databases">
        <title>Genomic Encyclopedia of Archaeal and Bacterial Type Strains, Phase II (KMG-II): from individual species to whole genera.</title>
        <authorList>
            <person name="Goeker M."/>
        </authorList>
    </citation>
    <scope>NUCLEOTIDE SEQUENCE [LARGE SCALE GENOMIC DNA]</scope>
    <source>
        <strain evidence="5 6">DSM 29526</strain>
    </source>
</reference>
<dbReference type="RefSeq" id="WP_104420803.1">
    <property type="nucleotide sequence ID" value="NZ_PTJC01000006.1"/>
</dbReference>
<feature type="domain" description="Amine oxidase" evidence="4">
    <location>
        <begin position="15"/>
        <end position="340"/>
    </location>
</feature>
<evidence type="ECO:0000313" key="5">
    <source>
        <dbReference type="EMBL" id="PPK86365.1"/>
    </source>
</evidence>
<dbReference type="AlphaFoldDB" id="A0A2S6I5D9"/>
<dbReference type="PANTHER" id="PTHR10668">
    <property type="entry name" value="PHYTOENE DEHYDROGENASE"/>
    <property type="match status" value="1"/>
</dbReference>
<accession>A0A2S6I5D9</accession>
<dbReference type="InterPro" id="IPR036188">
    <property type="entry name" value="FAD/NAD-bd_sf"/>
</dbReference>
<gene>
    <name evidence="5" type="ORF">CLV84_3291</name>
</gene>
<comment type="function">
    <text evidence="1">Probable oxidoreductase that may play a role as regulator of mitochondrial function.</text>
</comment>
<evidence type="ECO:0000259" key="4">
    <source>
        <dbReference type="Pfam" id="PF01593"/>
    </source>
</evidence>
<comment type="caution">
    <text evidence="5">The sequence shown here is derived from an EMBL/GenBank/DDBJ whole genome shotgun (WGS) entry which is preliminary data.</text>
</comment>
<dbReference type="SUPFAM" id="SSF51905">
    <property type="entry name" value="FAD/NAD(P)-binding domain"/>
    <property type="match status" value="1"/>
</dbReference>
<evidence type="ECO:0000256" key="2">
    <source>
        <dbReference type="ARBA" id="ARBA00038825"/>
    </source>
</evidence>
<evidence type="ECO:0000256" key="1">
    <source>
        <dbReference type="ARBA" id="ARBA00037217"/>
    </source>
</evidence>
<dbReference type="GO" id="GO:0016491">
    <property type="term" value="F:oxidoreductase activity"/>
    <property type="evidence" value="ECO:0007669"/>
    <property type="project" value="InterPro"/>
</dbReference>
<dbReference type="Pfam" id="PF01593">
    <property type="entry name" value="Amino_oxidase"/>
    <property type="match status" value="1"/>
</dbReference>
<protein>
    <recommendedName>
        <fullName evidence="3">Pyridine nucleotide-disulfide oxidoreductase domain-containing protein 2</fullName>
    </recommendedName>
</protein>
<keyword evidence="6" id="KW-1185">Reference proteome</keyword>
<dbReference type="PANTHER" id="PTHR10668:SF105">
    <property type="entry name" value="DEHYDROGENASE-RELATED"/>
    <property type="match status" value="1"/>
</dbReference>
<dbReference type="Proteomes" id="UP000237662">
    <property type="component" value="Unassembled WGS sequence"/>
</dbReference>
<sequence length="520" mass="55987">MTKHTIIIGSGINSLCAAVVLATSGQRVTVFEKNDWLGGNILTKELSVPGFRHEIFSGFHPLFTSGPFYREFRTTLEAYGVTYLNTEYTAGVLLPDGRALALRDNRDKNVAALNGAHSGDGDAYRRVMTAFDQQAELAFGLLSKELWSLGGAGLAAKNLWSMGPEGLLEFFGEALPDARKWLDNTFRSDLVRAALAPWTLHTGMGPDDAGGSLMLRIILASFENTGMPVAEGGGTRLVEALTRIITDNGGECHTASIVDRIVVEDGRATGVEVAGQLHPADRVLANVSPTALYGQLLPASAVPQATRQEADDYRYGRGNMQIQLSLDHPPRWPNPVLLKTGMVHVTPGMNGTSRAVNEAVRGLLPAEPTIVVGQHTAIDPSRAPEGKWTIWIQLQELPASPTGDSLGEIDCHGEWTEAIAEAYADRVIAILDRQLPGFAEDILERHVLSPADLARINPNLVGGDPYCGKASLDQFLFWRPLPGMRGHETPVTDLYHIGAATHPGPGLNGTSGYLVAKQLT</sequence>
<evidence type="ECO:0000313" key="6">
    <source>
        <dbReference type="Proteomes" id="UP000237662"/>
    </source>
</evidence>